<reference evidence="5 6" key="1">
    <citation type="submission" date="2016-05" db="EMBL/GenBank/DDBJ databases">
        <title>Genome sequencing of Vitellibacter soesokkakensis RSSK-12.</title>
        <authorList>
            <person name="Thevarajoo S."/>
            <person name="Selvaratnam C."/>
            <person name="Goh K.M."/>
            <person name="Chan K.-G."/>
            <person name="Chong C.S."/>
        </authorList>
    </citation>
    <scope>NUCLEOTIDE SEQUENCE [LARGE SCALE GENOMIC DNA]</scope>
    <source>
        <strain evidence="5 6">RSSK-12</strain>
    </source>
</reference>
<name>A0A1A9LH18_9FLAO</name>
<dbReference type="SMART" id="SM00382">
    <property type="entry name" value="AAA"/>
    <property type="match status" value="1"/>
</dbReference>
<evidence type="ECO:0000256" key="2">
    <source>
        <dbReference type="ARBA" id="ARBA00022741"/>
    </source>
</evidence>
<dbReference type="GO" id="GO:0016887">
    <property type="term" value="F:ATP hydrolysis activity"/>
    <property type="evidence" value="ECO:0007669"/>
    <property type="project" value="InterPro"/>
</dbReference>
<dbReference type="InterPro" id="IPR003439">
    <property type="entry name" value="ABC_transporter-like_ATP-bd"/>
</dbReference>
<dbReference type="STRING" id="1385699.A7A78_01585"/>
<keyword evidence="2" id="KW-0547">Nucleotide-binding</keyword>
<feature type="domain" description="ABC transporter" evidence="4">
    <location>
        <begin position="4"/>
        <end position="218"/>
    </location>
</feature>
<dbReference type="InterPro" id="IPR027417">
    <property type="entry name" value="P-loop_NTPase"/>
</dbReference>
<dbReference type="PROSITE" id="PS50893">
    <property type="entry name" value="ABC_TRANSPORTER_2"/>
    <property type="match status" value="1"/>
</dbReference>
<evidence type="ECO:0000256" key="1">
    <source>
        <dbReference type="ARBA" id="ARBA00022448"/>
    </source>
</evidence>
<protein>
    <submittedName>
        <fullName evidence="5">ABC transporter ATP-binding protein</fullName>
    </submittedName>
</protein>
<evidence type="ECO:0000313" key="5">
    <source>
        <dbReference type="EMBL" id="OAD92628.1"/>
    </source>
</evidence>
<dbReference type="RefSeq" id="WP_068760571.1">
    <property type="nucleotide sequence ID" value="NZ_LXIE01000001.1"/>
</dbReference>
<dbReference type="AlphaFoldDB" id="A0A1A9LH18"/>
<comment type="caution">
    <text evidence="5">The sequence shown here is derived from an EMBL/GenBank/DDBJ whole genome shotgun (WGS) entry which is preliminary data.</text>
</comment>
<proteinExistence type="predicted"/>
<evidence type="ECO:0000256" key="3">
    <source>
        <dbReference type="ARBA" id="ARBA00022840"/>
    </source>
</evidence>
<evidence type="ECO:0000259" key="4">
    <source>
        <dbReference type="PROSITE" id="PS50893"/>
    </source>
</evidence>
<dbReference type="InterPro" id="IPR051782">
    <property type="entry name" value="ABC_Transporter_VariousFunc"/>
</dbReference>
<dbReference type="EMBL" id="LXIE01000001">
    <property type="protein sequence ID" value="OAD92628.1"/>
    <property type="molecule type" value="Genomic_DNA"/>
</dbReference>
<evidence type="ECO:0000313" key="6">
    <source>
        <dbReference type="Proteomes" id="UP000077552"/>
    </source>
</evidence>
<dbReference type="Pfam" id="PF00005">
    <property type="entry name" value="ABC_tran"/>
    <property type="match status" value="1"/>
</dbReference>
<gene>
    <name evidence="5" type="ORF">A7A78_01585</name>
</gene>
<dbReference type="Gene3D" id="3.40.50.300">
    <property type="entry name" value="P-loop containing nucleotide triphosphate hydrolases"/>
    <property type="match status" value="1"/>
</dbReference>
<dbReference type="PANTHER" id="PTHR42939">
    <property type="entry name" value="ABC TRANSPORTER ATP-BINDING PROTEIN ALBC-RELATED"/>
    <property type="match status" value="1"/>
</dbReference>
<keyword evidence="6" id="KW-1185">Reference proteome</keyword>
<dbReference type="SUPFAM" id="SSF52540">
    <property type="entry name" value="P-loop containing nucleoside triphosphate hydrolases"/>
    <property type="match status" value="1"/>
</dbReference>
<dbReference type="InterPro" id="IPR003593">
    <property type="entry name" value="AAA+_ATPase"/>
</dbReference>
<keyword evidence="1" id="KW-0813">Transport</keyword>
<dbReference type="GO" id="GO:0005524">
    <property type="term" value="F:ATP binding"/>
    <property type="evidence" value="ECO:0007669"/>
    <property type="project" value="UniProtKB-KW"/>
</dbReference>
<sequence>MAIFKLHNASINFGKKEILKEVSFSLETGEILGIFGRNGCGKSTLLKMIFGTLRKGSVTVSIDGINFNPSENISSECIAYLSQHSFLPKNSKVRDLIPIYFSEEKKQDAIFYDALIAKIAAKKVGELSLGQVRYLEVLLVGNLDHSFLMLDEPFSMIDPLYKVEIKSLLNKLKVEKGILITDHYYEDVLDITSKNLLIKNGVGIPIKSKEDLKRLEYLGKS</sequence>
<organism evidence="5 6">
    <name type="scientific">Aequorivita soesokkakensis</name>
    <dbReference type="NCBI Taxonomy" id="1385699"/>
    <lineage>
        <taxon>Bacteria</taxon>
        <taxon>Pseudomonadati</taxon>
        <taxon>Bacteroidota</taxon>
        <taxon>Flavobacteriia</taxon>
        <taxon>Flavobacteriales</taxon>
        <taxon>Flavobacteriaceae</taxon>
        <taxon>Aequorivita</taxon>
    </lineage>
</organism>
<dbReference type="Proteomes" id="UP000077552">
    <property type="component" value="Unassembled WGS sequence"/>
</dbReference>
<dbReference type="OrthoDB" id="9801987at2"/>
<keyword evidence="3 5" id="KW-0067">ATP-binding</keyword>
<accession>A0A1A9LH18</accession>
<dbReference type="PANTHER" id="PTHR42939:SF1">
    <property type="entry name" value="ABC TRANSPORTER ATP-BINDING PROTEIN ALBC-RELATED"/>
    <property type="match status" value="1"/>
</dbReference>